<accession>A0A1C7GYH5</accession>
<dbReference type="PANTHER" id="PTHR34585">
    <property type="match status" value="1"/>
</dbReference>
<sequence length="136" mass="16115">MEVITIESKAFAALVEKIDGIAAYVEASRQREPDGQQGQEEKNSRTTGKWMTGSEVCEYLEISPRTLQRYRTNRIIAFSICGKKIRYRRTDVEQFRERWMRETPDKQIDRMIEQHPLHERKYKLYGKKRGNTGKDE</sequence>
<dbReference type="InterPro" id="IPR009061">
    <property type="entry name" value="DNA-bd_dom_put_sf"/>
</dbReference>
<reference evidence="4" key="1">
    <citation type="submission" date="2016-04" db="EMBL/GenBank/DDBJ databases">
        <title>Complete Genome Sequences of Twelve Strains of a Stable Defined Moderately Diverse Mouse Microbiota 2 (sDMDMm2).</title>
        <authorList>
            <person name="Uchimura Y."/>
            <person name="Wyss M."/>
            <person name="Brugiroux S."/>
            <person name="Limenitakis J.P."/>
            <person name="Stecher B."/>
            <person name="McCoy K.D."/>
            <person name="Macpherson A.J."/>
        </authorList>
    </citation>
    <scope>NUCLEOTIDE SEQUENCE [LARGE SCALE GENOMIC DNA]</scope>
    <source>
        <strain evidence="4">I48</strain>
    </source>
</reference>
<organism evidence="3 4">
    <name type="scientific">Bacteroides caecimuris</name>
    <dbReference type="NCBI Taxonomy" id="1796613"/>
    <lineage>
        <taxon>Bacteria</taxon>
        <taxon>Pseudomonadati</taxon>
        <taxon>Bacteroidota</taxon>
        <taxon>Bacteroidia</taxon>
        <taxon>Bacteroidales</taxon>
        <taxon>Bacteroidaceae</taxon>
        <taxon>Bacteroides</taxon>
    </lineage>
</organism>
<dbReference type="GO" id="GO:0003677">
    <property type="term" value="F:DNA binding"/>
    <property type="evidence" value="ECO:0007669"/>
    <property type="project" value="UniProtKB-KW"/>
</dbReference>
<feature type="compositionally biased region" description="Basic and acidic residues" evidence="1">
    <location>
        <begin position="29"/>
        <end position="44"/>
    </location>
</feature>
<keyword evidence="4" id="KW-1185">Reference proteome</keyword>
<dbReference type="AlphaFoldDB" id="A0A1C7GYH5"/>
<dbReference type="InterPro" id="IPR041657">
    <property type="entry name" value="HTH_17"/>
</dbReference>
<dbReference type="PANTHER" id="PTHR34585:SF22">
    <property type="entry name" value="HELIX-TURN-HELIX DOMAIN-CONTAINING PROTEIN"/>
    <property type="match status" value="1"/>
</dbReference>
<dbReference type="GeneID" id="82186964"/>
<keyword evidence="3" id="KW-0238">DNA-binding</keyword>
<dbReference type="SUPFAM" id="SSF46955">
    <property type="entry name" value="Putative DNA-binding domain"/>
    <property type="match status" value="1"/>
</dbReference>
<dbReference type="RefSeq" id="WP_065538494.1">
    <property type="nucleotide sequence ID" value="NZ_CP015401.2"/>
</dbReference>
<evidence type="ECO:0000313" key="3">
    <source>
        <dbReference type="EMBL" id="ANU57415.1"/>
    </source>
</evidence>
<evidence type="ECO:0000313" key="4">
    <source>
        <dbReference type="Proteomes" id="UP000092631"/>
    </source>
</evidence>
<feature type="region of interest" description="Disordered" evidence="1">
    <location>
        <begin position="29"/>
        <end position="48"/>
    </location>
</feature>
<evidence type="ECO:0000259" key="2">
    <source>
        <dbReference type="Pfam" id="PF12728"/>
    </source>
</evidence>
<dbReference type="OrthoDB" id="1524679at2"/>
<evidence type="ECO:0000256" key="1">
    <source>
        <dbReference type="SAM" id="MobiDB-lite"/>
    </source>
</evidence>
<feature type="domain" description="Helix-turn-helix" evidence="2">
    <location>
        <begin position="50"/>
        <end position="98"/>
    </location>
</feature>
<gene>
    <name evidence="3" type="ORF">A4V03_07430</name>
</gene>
<dbReference type="KEGG" id="bcae:A4V03_07430"/>
<protein>
    <submittedName>
        <fullName evidence="3">DNA-binding protein</fullName>
    </submittedName>
</protein>
<name>A0A1C7GYH5_9BACE</name>
<proteinExistence type="predicted"/>
<dbReference type="Proteomes" id="UP000092631">
    <property type="component" value="Chromosome"/>
</dbReference>
<dbReference type="Pfam" id="PF12728">
    <property type="entry name" value="HTH_17"/>
    <property type="match status" value="1"/>
</dbReference>
<dbReference type="EMBL" id="CP015401">
    <property type="protein sequence ID" value="ANU57415.1"/>
    <property type="molecule type" value="Genomic_DNA"/>
</dbReference>